<dbReference type="EMBL" id="UINC01050004">
    <property type="protein sequence ID" value="SVB62454.1"/>
    <property type="molecule type" value="Genomic_DNA"/>
</dbReference>
<sequence>MTMLDGMRRHKGWLKWSLALVCLAFVFLYIPGFLDQTGVGGTPNDVLAKVGDHEITVSRFRQIYLAQLQNYRRQSSGEVTEEVLRSLGVDRQILQGMISRYAALTEAQRLGLSVSDAEVTQRIVNLPAFQENGQFVGAQRYLQALQFQRPPMSPEQFEEEVRGDIMFERLQTAITGWITVSDEEIAEEHRRRNEKVKVEVVTFHGDDYRDEIEVSDEEIQAQYDESPLAYQEPEKRKLRFLLVDESTIFESINPTEDELQQYY</sequence>
<evidence type="ECO:0000256" key="2">
    <source>
        <dbReference type="ARBA" id="ARBA00022475"/>
    </source>
</evidence>
<dbReference type="GO" id="GO:0005886">
    <property type="term" value="C:plasma membrane"/>
    <property type="evidence" value="ECO:0007669"/>
    <property type="project" value="UniProtKB-SubCell"/>
</dbReference>
<name>A0A382FJI5_9ZZZZ</name>
<dbReference type="InterPro" id="IPR052029">
    <property type="entry name" value="PpiD_chaperone"/>
</dbReference>
<accession>A0A382FJI5</accession>
<dbReference type="PANTHER" id="PTHR47529">
    <property type="entry name" value="PEPTIDYL-PROLYL CIS-TRANS ISOMERASE D"/>
    <property type="match status" value="1"/>
</dbReference>
<feature type="non-terminal residue" evidence="5">
    <location>
        <position position="263"/>
    </location>
</feature>
<keyword evidence="3" id="KW-0472">Membrane</keyword>
<evidence type="ECO:0000256" key="3">
    <source>
        <dbReference type="ARBA" id="ARBA00023136"/>
    </source>
</evidence>
<gene>
    <name evidence="5" type="ORF">METZ01_LOCUS215308</name>
</gene>
<keyword evidence="4" id="KW-0143">Chaperone</keyword>
<protein>
    <recommendedName>
        <fullName evidence="6">PpiC domain-containing protein</fullName>
    </recommendedName>
</protein>
<comment type="subcellular location">
    <subcellularLocation>
        <location evidence="1">Cell membrane</location>
    </subcellularLocation>
</comment>
<organism evidence="5">
    <name type="scientific">marine metagenome</name>
    <dbReference type="NCBI Taxonomy" id="408172"/>
    <lineage>
        <taxon>unclassified sequences</taxon>
        <taxon>metagenomes</taxon>
        <taxon>ecological metagenomes</taxon>
    </lineage>
</organism>
<keyword evidence="2" id="KW-1003">Cell membrane</keyword>
<reference evidence="5" key="1">
    <citation type="submission" date="2018-05" db="EMBL/GenBank/DDBJ databases">
        <authorList>
            <person name="Lanie J.A."/>
            <person name="Ng W.-L."/>
            <person name="Kazmierczak K.M."/>
            <person name="Andrzejewski T.M."/>
            <person name="Davidsen T.M."/>
            <person name="Wayne K.J."/>
            <person name="Tettelin H."/>
            <person name="Glass J.I."/>
            <person name="Rusch D."/>
            <person name="Podicherti R."/>
            <person name="Tsui H.-C.T."/>
            <person name="Winkler M.E."/>
        </authorList>
    </citation>
    <scope>NUCLEOTIDE SEQUENCE</scope>
</reference>
<evidence type="ECO:0000256" key="4">
    <source>
        <dbReference type="ARBA" id="ARBA00023186"/>
    </source>
</evidence>
<dbReference type="PANTHER" id="PTHR47529:SF1">
    <property type="entry name" value="PERIPLASMIC CHAPERONE PPID"/>
    <property type="match status" value="1"/>
</dbReference>
<dbReference type="SUPFAM" id="SSF109998">
    <property type="entry name" value="Triger factor/SurA peptide-binding domain-like"/>
    <property type="match status" value="1"/>
</dbReference>
<dbReference type="Gene3D" id="1.10.4030.10">
    <property type="entry name" value="Porin chaperone SurA, peptide-binding domain"/>
    <property type="match status" value="1"/>
</dbReference>
<evidence type="ECO:0000256" key="1">
    <source>
        <dbReference type="ARBA" id="ARBA00004236"/>
    </source>
</evidence>
<proteinExistence type="predicted"/>
<evidence type="ECO:0000313" key="5">
    <source>
        <dbReference type="EMBL" id="SVB62454.1"/>
    </source>
</evidence>
<evidence type="ECO:0008006" key="6">
    <source>
        <dbReference type="Google" id="ProtNLM"/>
    </source>
</evidence>
<dbReference type="AlphaFoldDB" id="A0A382FJI5"/>
<dbReference type="Pfam" id="PF13624">
    <property type="entry name" value="SurA_N_3"/>
    <property type="match status" value="1"/>
</dbReference>
<dbReference type="InterPro" id="IPR027304">
    <property type="entry name" value="Trigger_fact/SurA_dom_sf"/>
</dbReference>